<reference evidence="2" key="1">
    <citation type="submission" date="2017-07" db="EMBL/GenBank/DDBJ databases">
        <title>Taro Niue Genome Assembly and Annotation.</title>
        <authorList>
            <person name="Atibalentja N."/>
            <person name="Keating K."/>
            <person name="Fields C.J."/>
        </authorList>
    </citation>
    <scope>NUCLEOTIDE SEQUENCE</scope>
    <source>
        <strain evidence="2">Niue_2</strain>
        <tissue evidence="2">Leaf</tissue>
    </source>
</reference>
<evidence type="ECO:0000313" key="3">
    <source>
        <dbReference type="Proteomes" id="UP000652761"/>
    </source>
</evidence>
<dbReference type="OrthoDB" id="1911459at2759"/>
<comment type="caution">
    <text evidence="2">The sequence shown here is derived from an EMBL/GenBank/DDBJ whole genome shotgun (WGS) entry which is preliminary data.</text>
</comment>
<keyword evidence="3" id="KW-1185">Reference proteome</keyword>
<sequence>MGYMLRARLSSSFPSIIVTSQLGLYFLHKDYMIAQEAISHQIHVRTRKFKREKLTALVALASAAKLHSHGTHVAPHGLPPQQSGAIDSGGGGGDQR</sequence>
<protein>
    <submittedName>
        <fullName evidence="2">Uncharacterized protein</fullName>
    </submittedName>
</protein>
<name>A0A843WYN8_COLES</name>
<gene>
    <name evidence="2" type="ORF">Taro_046331</name>
</gene>
<feature type="region of interest" description="Disordered" evidence="1">
    <location>
        <begin position="70"/>
        <end position="96"/>
    </location>
</feature>
<dbReference type="Proteomes" id="UP000652761">
    <property type="component" value="Unassembled WGS sequence"/>
</dbReference>
<dbReference type="EMBL" id="NMUH01005680">
    <property type="protein sequence ID" value="MQM13407.1"/>
    <property type="molecule type" value="Genomic_DNA"/>
</dbReference>
<evidence type="ECO:0000313" key="2">
    <source>
        <dbReference type="EMBL" id="MQM13407.1"/>
    </source>
</evidence>
<evidence type="ECO:0000256" key="1">
    <source>
        <dbReference type="SAM" id="MobiDB-lite"/>
    </source>
</evidence>
<dbReference type="PANTHER" id="PTHR34970">
    <property type="entry name" value="ABC TRANSPORTER A FAMILY PROTEIN"/>
    <property type="match status" value="1"/>
</dbReference>
<proteinExistence type="predicted"/>
<feature type="compositionally biased region" description="Gly residues" evidence="1">
    <location>
        <begin position="87"/>
        <end position="96"/>
    </location>
</feature>
<organism evidence="2 3">
    <name type="scientific">Colocasia esculenta</name>
    <name type="common">Wild taro</name>
    <name type="synonym">Arum esculentum</name>
    <dbReference type="NCBI Taxonomy" id="4460"/>
    <lineage>
        <taxon>Eukaryota</taxon>
        <taxon>Viridiplantae</taxon>
        <taxon>Streptophyta</taxon>
        <taxon>Embryophyta</taxon>
        <taxon>Tracheophyta</taxon>
        <taxon>Spermatophyta</taxon>
        <taxon>Magnoliopsida</taxon>
        <taxon>Liliopsida</taxon>
        <taxon>Araceae</taxon>
        <taxon>Aroideae</taxon>
        <taxon>Colocasieae</taxon>
        <taxon>Colocasia</taxon>
    </lineage>
</organism>
<dbReference type="AlphaFoldDB" id="A0A843WYN8"/>
<dbReference type="PANTHER" id="PTHR34970:SF2">
    <property type="entry name" value="ABC TRANSPORTER A FAMILY PROTEIN"/>
    <property type="match status" value="1"/>
</dbReference>
<accession>A0A843WYN8</accession>